<evidence type="ECO:0000313" key="7">
    <source>
        <dbReference type="Proteomes" id="UP000275281"/>
    </source>
</evidence>
<dbReference type="InterPro" id="IPR036890">
    <property type="entry name" value="HATPase_C_sf"/>
</dbReference>
<dbReference type="CDD" id="cd00082">
    <property type="entry name" value="HisKA"/>
    <property type="match status" value="1"/>
</dbReference>
<dbReference type="AlphaFoldDB" id="A0A3N5Y897"/>
<dbReference type="SUPFAM" id="SSF47384">
    <property type="entry name" value="Homodimeric domain of signal transducing histidine kinase"/>
    <property type="match status" value="1"/>
</dbReference>
<feature type="domain" description="Histidine kinase" evidence="5">
    <location>
        <begin position="249"/>
        <end position="493"/>
    </location>
</feature>
<evidence type="ECO:0000256" key="3">
    <source>
        <dbReference type="ARBA" id="ARBA00022553"/>
    </source>
</evidence>
<comment type="caution">
    <text evidence="6">The sequence shown here is derived from an EMBL/GenBank/DDBJ whole genome shotgun (WGS) entry which is preliminary data.</text>
</comment>
<accession>A0A3N5Y897</accession>
<keyword evidence="6" id="KW-0418">Kinase</keyword>
<dbReference type="InterPro" id="IPR036097">
    <property type="entry name" value="HisK_dim/P_sf"/>
</dbReference>
<dbReference type="EC" id="2.7.13.3" evidence="2"/>
<feature type="coiled-coil region" evidence="4">
    <location>
        <begin position="8"/>
        <end position="35"/>
    </location>
</feature>
<dbReference type="Pfam" id="PF02518">
    <property type="entry name" value="HATPase_c"/>
    <property type="match status" value="1"/>
</dbReference>
<keyword evidence="4" id="KW-0175">Coiled coil</keyword>
<dbReference type="EMBL" id="RPOK01000002">
    <property type="protein sequence ID" value="RPJ67229.1"/>
    <property type="molecule type" value="Genomic_DNA"/>
</dbReference>
<dbReference type="Gene3D" id="1.10.287.130">
    <property type="match status" value="1"/>
</dbReference>
<evidence type="ECO:0000259" key="5">
    <source>
        <dbReference type="PROSITE" id="PS50109"/>
    </source>
</evidence>
<dbReference type="PRINTS" id="PR00344">
    <property type="entry name" value="BCTRLSENSOR"/>
</dbReference>
<keyword evidence="3" id="KW-0597">Phosphoprotein</keyword>
<gene>
    <name evidence="6" type="ORF">DRW07_06760</name>
</gene>
<dbReference type="RefSeq" id="WP_124027132.1">
    <property type="nucleotide sequence ID" value="NZ_JBHRSN010000015.1"/>
</dbReference>
<dbReference type="Gene3D" id="3.30.565.10">
    <property type="entry name" value="Histidine kinase-like ATPase, C-terminal domain"/>
    <property type="match status" value="1"/>
</dbReference>
<dbReference type="Proteomes" id="UP000275281">
    <property type="component" value="Unassembled WGS sequence"/>
</dbReference>
<dbReference type="InterPro" id="IPR003661">
    <property type="entry name" value="HisK_dim/P_dom"/>
</dbReference>
<name>A0A3N5Y897_9ALTE</name>
<protein>
    <recommendedName>
        <fullName evidence="2">histidine kinase</fullName>
        <ecNumber evidence="2">2.7.13.3</ecNumber>
    </recommendedName>
</protein>
<dbReference type="PANTHER" id="PTHR43065">
    <property type="entry name" value="SENSOR HISTIDINE KINASE"/>
    <property type="match status" value="1"/>
</dbReference>
<sequence length="493" mass="55307">MTSPEEELELLRRKIAREIKARELAESQLERYSREVYHTNQSLKENLQRVEKRSFELEFLHNASGMVNSDLSITGLLKSITSYIAKFVAANAGGFYLYSDLSIQEVEEALVWTKEEQWHHDDKLVSLIKAHVQIKNTQDIPQWIIAPLEQPELENPLSTWLIYKTYTLDKRSTVVLAFLCGDQSIQEETLYVLDTIHDHLSSGLKRRLADKRIQRRNKQLVDTIATLETTQQQLVQSEKMASLGILAAGVAHEINNPIGYIKSNLEILGEYQVTFSELLIEISSLVKANTLNYDLLQQLYEKYDVTFLIEDAADILQTNIDGIKRVSDIVKELKTYSHAGENIQSLISIKDCIQSALKVAGNALKYLHQVEAGLPDNLPKIIGNAGQLQQVFINLFVNAAHAMPKGGELLIQSEVNAEQKTLSIFVSDTGVGMDAEQQKKLFLPFYTTKPVGQGTGLGLSVSMAILEAHNVKVQVKSDVGLGTTFKLTFPLPQ</sequence>
<dbReference type="PROSITE" id="PS50109">
    <property type="entry name" value="HIS_KIN"/>
    <property type="match status" value="1"/>
</dbReference>
<dbReference type="InterPro" id="IPR003594">
    <property type="entry name" value="HATPase_dom"/>
</dbReference>
<dbReference type="GO" id="GO:0000155">
    <property type="term" value="F:phosphorelay sensor kinase activity"/>
    <property type="evidence" value="ECO:0007669"/>
    <property type="project" value="InterPro"/>
</dbReference>
<evidence type="ECO:0000256" key="4">
    <source>
        <dbReference type="SAM" id="Coils"/>
    </source>
</evidence>
<reference evidence="6 7" key="1">
    <citation type="submission" date="2018-11" db="EMBL/GenBank/DDBJ databases">
        <authorList>
            <person name="Ye M.-Q."/>
            <person name="Du Z.-J."/>
        </authorList>
    </citation>
    <scope>NUCLEOTIDE SEQUENCE [LARGE SCALE GENOMIC DNA]</scope>
    <source>
        <strain evidence="6 7">U0105</strain>
    </source>
</reference>
<keyword evidence="6" id="KW-0808">Transferase</keyword>
<dbReference type="InterPro" id="IPR005467">
    <property type="entry name" value="His_kinase_dom"/>
</dbReference>
<proteinExistence type="predicted"/>
<dbReference type="SUPFAM" id="SSF55874">
    <property type="entry name" value="ATPase domain of HSP90 chaperone/DNA topoisomerase II/histidine kinase"/>
    <property type="match status" value="1"/>
</dbReference>
<comment type="catalytic activity">
    <reaction evidence="1">
        <text>ATP + protein L-histidine = ADP + protein N-phospho-L-histidine.</text>
        <dbReference type="EC" id="2.7.13.3"/>
    </reaction>
</comment>
<organism evidence="6 7">
    <name type="scientific">Alteromonas sediminis</name>
    <dbReference type="NCBI Taxonomy" id="2259342"/>
    <lineage>
        <taxon>Bacteria</taxon>
        <taxon>Pseudomonadati</taxon>
        <taxon>Pseudomonadota</taxon>
        <taxon>Gammaproteobacteria</taxon>
        <taxon>Alteromonadales</taxon>
        <taxon>Alteromonadaceae</taxon>
        <taxon>Alteromonas/Salinimonas group</taxon>
        <taxon>Alteromonas</taxon>
    </lineage>
</organism>
<dbReference type="InterPro" id="IPR004358">
    <property type="entry name" value="Sig_transdc_His_kin-like_C"/>
</dbReference>
<evidence type="ECO:0000256" key="1">
    <source>
        <dbReference type="ARBA" id="ARBA00000085"/>
    </source>
</evidence>
<dbReference type="PANTHER" id="PTHR43065:SF50">
    <property type="entry name" value="HISTIDINE KINASE"/>
    <property type="match status" value="1"/>
</dbReference>
<evidence type="ECO:0000256" key="2">
    <source>
        <dbReference type="ARBA" id="ARBA00012438"/>
    </source>
</evidence>
<dbReference type="SMART" id="SM00387">
    <property type="entry name" value="HATPase_c"/>
    <property type="match status" value="1"/>
</dbReference>
<dbReference type="SUPFAM" id="SSF55781">
    <property type="entry name" value="GAF domain-like"/>
    <property type="match status" value="1"/>
</dbReference>
<evidence type="ECO:0000313" key="6">
    <source>
        <dbReference type="EMBL" id="RPJ67229.1"/>
    </source>
</evidence>
<dbReference type="OrthoDB" id="9772100at2"/>
<keyword evidence="7" id="KW-1185">Reference proteome</keyword>